<dbReference type="AlphaFoldDB" id="A0AAE0XUQ5"/>
<evidence type="ECO:0000313" key="3">
    <source>
        <dbReference type="Proteomes" id="UP001283361"/>
    </source>
</evidence>
<protein>
    <submittedName>
        <fullName evidence="2">Uncharacterized protein</fullName>
    </submittedName>
</protein>
<gene>
    <name evidence="2" type="ORF">RRG08_036722</name>
</gene>
<feature type="compositionally biased region" description="Basic and acidic residues" evidence="1">
    <location>
        <begin position="129"/>
        <end position="138"/>
    </location>
</feature>
<proteinExistence type="predicted"/>
<dbReference type="Proteomes" id="UP001283361">
    <property type="component" value="Unassembled WGS sequence"/>
</dbReference>
<keyword evidence="3" id="KW-1185">Reference proteome</keyword>
<evidence type="ECO:0000313" key="2">
    <source>
        <dbReference type="EMBL" id="KAK3713110.1"/>
    </source>
</evidence>
<organism evidence="2 3">
    <name type="scientific">Elysia crispata</name>
    <name type="common">lettuce slug</name>
    <dbReference type="NCBI Taxonomy" id="231223"/>
    <lineage>
        <taxon>Eukaryota</taxon>
        <taxon>Metazoa</taxon>
        <taxon>Spiralia</taxon>
        <taxon>Lophotrochozoa</taxon>
        <taxon>Mollusca</taxon>
        <taxon>Gastropoda</taxon>
        <taxon>Heterobranchia</taxon>
        <taxon>Euthyneura</taxon>
        <taxon>Panpulmonata</taxon>
        <taxon>Sacoglossa</taxon>
        <taxon>Placobranchoidea</taxon>
        <taxon>Plakobranchidae</taxon>
        <taxon>Elysia</taxon>
    </lineage>
</organism>
<dbReference type="EMBL" id="JAWDGP010007571">
    <property type="protein sequence ID" value="KAK3713110.1"/>
    <property type="molecule type" value="Genomic_DNA"/>
</dbReference>
<name>A0AAE0XUQ5_9GAST</name>
<accession>A0AAE0XUQ5</accession>
<comment type="caution">
    <text evidence="2">The sequence shown here is derived from an EMBL/GenBank/DDBJ whole genome shotgun (WGS) entry which is preliminary data.</text>
</comment>
<feature type="region of interest" description="Disordered" evidence="1">
    <location>
        <begin position="97"/>
        <end position="138"/>
    </location>
</feature>
<sequence length="138" mass="15853">MSCRFLFPAISAEVLKLKWKQLVEGYCTDARHHSQQRQFRANCVNLVTADVTARSDQLFSPADIDRCLASRTNDLLTIFTLQWSLQRRWCWIDEEGSGRPWITKDNTAVTGREQSAENAQTRHGSPESSEYHSARNHV</sequence>
<evidence type="ECO:0000256" key="1">
    <source>
        <dbReference type="SAM" id="MobiDB-lite"/>
    </source>
</evidence>
<reference evidence="2" key="1">
    <citation type="journal article" date="2023" name="G3 (Bethesda)">
        <title>A reference genome for the long-term kleptoplast-retaining sea slug Elysia crispata morphotype clarki.</title>
        <authorList>
            <person name="Eastman K.E."/>
            <person name="Pendleton A.L."/>
            <person name="Shaikh M.A."/>
            <person name="Suttiyut T."/>
            <person name="Ogas R."/>
            <person name="Tomko P."/>
            <person name="Gavelis G."/>
            <person name="Widhalm J.R."/>
            <person name="Wisecaver J.H."/>
        </authorList>
    </citation>
    <scope>NUCLEOTIDE SEQUENCE</scope>
    <source>
        <strain evidence="2">ECLA1</strain>
    </source>
</reference>
<feature type="compositionally biased region" description="Polar residues" evidence="1">
    <location>
        <begin position="104"/>
        <end position="128"/>
    </location>
</feature>